<dbReference type="Gene3D" id="3.10.129.10">
    <property type="entry name" value="Hotdog Thioesterase"/>
    <property type="match status" value="1"/>
</dbReference>
<dbReference type="EMBL" id="SRRO01000001">
    <property type="protein sequence ID" value="TGN64833.1"/>
    <property type="molecule type" value="Genomic_DNA"/>
</dbReference>
<feature type="binding site" evidence="2">
    <location>
        <position position="112"/>
    </location>
    <ligand>
        <name>substrate</name>
    </ligand>
</feature>
<dbReference type="AlphaFoldDB" id="A0A4Z1CK42"/>
<dbReference type="InterPro" id="IPR025540">
    <property type="entry name" value="FlK"/>
</dbReference>
<dbReference type="InterPro" id="IPR029069">
    <property type="entry name" value="HotDog_dom_sf"/>
</dbReference>
<keyword evidence="5" id="KW-1185">Reference proteome</keyword>
<proteinExistence type="predicted"/>
<gene>
    <name evidence="4" type="ORF">EXE59_13340</name>
</gene>
<dbReference type="PANTHER" id="PTHR36934">
    <property type="entry name" value="BLR0278 PROTEIN"/>
    <property type="match status" value="1"/>
</dbReference>
<feature type="binding site" evidence="2">
    <location>
        <position position="59"/>
    </location>
    <ligand>
        <name>substrate</name>
    </ligand>
</feature>
<comment type="caution">
    <text evidence="4">The sequence shown here is derived from an EMBL/GenBank/DDBJ whole genome shotgun (WGS) entry which is preliminary data.</text>
</comment>
<dbReference type="Proteomes" id="UP000297496">
    <property type="component" value="Unassembled WGS sequence"/>
</dbReference>
<accession>A0A4Z1CK42</accession>
<feature type="active site" evidence="1">
    <location>
        <position position="66"/>
    </location>
</feature>
<reference evidence="4 5" key="1">
    <citation type="submission" date="2019-04" db="EMBL/GenBank/DDBJ databases">
        <title>Three New Species of Nocardioides, Nocardioides euryhalodurans sp. nov., Nocardioides seonyuensis sp. nov. and Nocardioides eburneoflavus sp. nov. Isolated from Soil.</title>
        <authorList>
            <person name="Roh S.G."/>
            <person name="Lee C."/>
            <person name="Kim M.-K."/>
            <person name="Kim S.B."/>
        </authorList>
    </citation>
    <scope>NUCLEOTIDE SEQUENCE [LARGE SCALE GENOMIC DNA]</scope>
    <source>
        <strain evidence="4 5">MMS17-SY213</strain>
    </source>
</reference>
<evidence type="ECO:0000313" key="5">
    <source>
        <dbReference type="Proteomes" id="UP000297496"/>
    </source>
</evidence>
<dbReference type="PANTHER" id="PTHR36934:SF1">
    <property type="entry name" value="THIOESTERASE DOMAIN-CONTAINING PROTEIN"/>
    <property type="match status" value="1"/>
</dbReference>
<dbReference type="OrthoDB" id="5243809at2"/>
<dbReference type="InterPro" id="IPR054485">
    <property type="entry name" value="FlK-like_dom"/>
</dbReference>
<sequence length="124" mass="12857">MPQLEPATLTFTVTDDDTAAAVGSGSLPVLGTPRLLAWLEAATCACLEPVLPEGSTSVGTRVQVEHLAASAIGAEVEVSASSAYEDGRLHRFTVSARDTASGKVLAAGEITRVVVDAERFMSRV</sequence>
<dbReference type="PIRSF" id="PIRSF014972">
    <property type="entry name" value="FlK"/>
    <property type="match status" value="1"/>
</dbReference>
<dbReference type="RefSeq" id="WP_135839341.1">
    <property type="nucleotide sequence ID" value="NZ_SRRO01000001.1"/>
</dbReference>
<evidence type="ECO:0000259" key="3">
    <source>
        <dbReference type="Pfam" id="PF22636"/>
    </source>
</evidence>
<protein>
    <submittedName>
        <fullName evidence="4">Thioesterase</fullName>
    </submittedName>
</protein>
<dbReference type="SUPFAM" id="SSF54637">
    <property type="entry name" value="Thioesterase/thiol ester dehydrase-isomerase"/>
    <property type="match status" value="1"/>
</dbReference>
<feature type="active site" evidence="1">
    <location>
        <position position="32"/>
    </location>
</feature>
<organism evidence="4 5">
    <name type="scientific">Nocardioides eburneiflavus</name>
    <dbReference type="NCBI Taxonomy" id="2518372"/>
    <lineage>
        <taxon>Bacteria</taxon>
        <taxon>Bacillati</taxon>
        <taxon>Actinomycetota</taxon>
        <taxon>Actinomycetes</taxon>
        <taxon>Propionibacteriales</taxon>
        <taxon>Nocardioidaceae</taxon>
        <taxon>Nocardioides</taxon>
    </lineage>
</organism>
<evidence type="ECO:0000256" key="2">
    <source>
        <dbReference type="PIRSR" id="PIRSR014972-2"/>
    </source>
</evidence>
<feature type="binding site" evidence="2">
    <location>
        <position position="59"/>
    </location>
    <ligand>
        <name>CoA</name>
        <dbReference type="ChEBI" id="CHEBI:57287"/>
    </ligand>
</feature>
<name>A0A4Z1CK42_9ACTN</name>
<dbReference type="Pfam" id="PF22636">
    <property type="entry name" value="FlK"/>
    <property type="match status" value="1"/>
</dbReference>
<evidence type="ECO:0000256" key="1">
    <source>
        <dbReference type="PIRSR" id="PIRSR014972-1"/>
    </source>
</evidence>
<feature type="active site" evidence="1">
    <location>
        <position position="40"/>
    </location>
</feature>
<feature type="domain" description="Fluoroacetyl-CoA-specific thioesterase-like" evidence="3">
    <location>
        <begin position="13"/>
        <end position="118"/>
    </location>
</feature>
<evidence type="ECO:0000313" key="4">
    <source>
        <dbReference type="EMBL" id="TGN64833.1"/>
    </source>
</evidence>